<sequence length="81" mass="9286">MENEGTCRLDYIRFESDSDSNAYGLMFMDSKKNKLRHACWHEGDEIYLNSWKIKPDRFILVQGASHSINGLDVSEALGDIC</sequence>
<protein>
    <submittedName>
        <fullName evidence="1">Uncharacterized protein</fullName>
    </submittedName>
</protein>
<evidence type="ECO:0000313" key="2">
    <source>
        <dbReference type="Proteomes" id="UP001473302"/>
    </source>
</evidence>
<keyword evidence="2" id="KW-1185">Reference proteome</keyword>
<proteinExistence type="predicted"/>
<organism evidence="1 2">
    <name type="scientific">Mucor flavus</name>
    <dbReference type="NCBI Taxonomy" id="439312"/>
    <lineage>
        <taxon>Eukaryota</taxon>
        <taxon>Fungi</taxon>
        <taxon>Fungi incertae sedis</taxon>
        <taxon>Mucoromycota</taxon>
        <taxon>Mucoromycotina</taxon>
        <taxon>Mucoromycetes</taxon>
        <taxon>Mucorales</taxon>
        <taxon>Mucorineae</taxon>
        <taxon>Mucoraceae</taxon>
        <taxon>Mucor</taxon>
    </lineage>
</organism>
<comment type="caution">
    <text evidence="1">The sequence shown here is derived from an EMBL/GenBank/DDBJ whole genome shotgun (WGS) entry which is preliminary data.</text>
</comment>
<evidence type="ECO:0000313" key="1">
    <source>
        <dbReference type="EMBL" id="GAA5810367.1"/>
    </source>
</evidence>
<gene>
    <name evidence="1" type="ORF">MFLAVUS_003788</name>
</gene>
<dbReference type="Proteomes" id="UP001473302">
    <property type="component" value="Unassembled WGS sequence"/>
</dbReference>
<reference evidence="1 2" key="1">
    <citation type="submission" date="2024-04" db="EMBL/GenBank/DDBJ databases">
        <title>genome sequences of Mucor flavus KT1a and Helicostylum pulchrum KT1b strains isolated from the surface of a dry-aged beef.</title>
        <authorList>
            <person name="Toyotome T."/>
            <person name="Hosono M."/>
            <person name="Torimaru M."/>
            <person name="Fukuda K."/>
            <person name="Mikami N."/>
        </authorList>
    </citation>
    <scope>NUCLEOTIDE SEQUENCE [LARGE SCALE GENOMIC DNA]</scope>
    <source>
        <strain evidence="1 2">KT1a</strain>
    </source>
</reference>
<accession>A0ABP9YU59</accession>
<name>A0ABP9YU59_9FUNG</name>
<dbReference type="EMBL" id="BAABUK010000007">
    <property type="protein sequence ID" value="GAA5810367.1"/>
    <property type="molecule type" value="Genomic_DNA"/>
</dbReference>